<dbReference type="PANTHER" id="PTHR38588">
    <property type="entry name" value="BLL0334 PROTEIN"/>
    <property type="match status" value="1"/>
</dbReference>
<dbReference type="SUPFAM" id="SSF55961">
    <property type="entry name" value="Bet v1-like"/>
    <property type="match status" value="1"/>
</dbReference>
<gene>
    <name evidence="2" type="ORF">AWB91_09655</name>
</gene>
<evidence type="ECO:0000256" key="1">
    <source>
        <dbReference type="SAM" id="Phobius"/>
    </source>
</evidence>
<keyword evidence="1" id="KW-0812">Transmembrane</keyword>
<keyword evidence="1" id="KW-1133">Transmembrane helix</keyword>
<evidence type="ECO:0000313" key="2">
    <source>
        <dbReference type="EMBL" id="ORW32746.1"/>
    </source>
</evidence>
<dbReference type="EMBL" id="LQPK01000006">
    <property type="protein sequence ID" value="ORW32746.1"/>
    <property type="molecule type" value="Genomic_DNA"/>
</dbReference>
<dbReference type="PANTHER" id="PTHR38588:SF1">
    <property type="entry name" value="BLL0334 PROTEIN"/>
    <property type="match status" value="1"/>
</dbReference>
<sequence length="230" mass="24499">MQLKNEFLIDTGIDHAWNLLTDIDLIAPCLPGIVMEGRDGENYLATVKIKVGPIRAHFRGSARFTFKDAAAYGATVSAAGKDPRGTASAAAEIRFRLEPAKSHGTRVLIDTDLDISGRIAQFGRGAIADVSDRLLGQFVENLTTQLLAQGGSGINRAPALDAASDLSGAQAGRSSVGPAATNGHAERLVTDLDIFSLILPRVKQRYGQAMLGALGGFVLSWIVFGRKERR</sequence>
<keyword evidence="1" id="KW-0472">Membrane</keyword>
<evidence type="ECO:0008006" key="4">
    <source>
        <dbReference type="Google" id="ProtNLM"/>
    </source>
</evidence>
<evidence type="ECO:0000313" key="3">
    <source>
        <dbReference type="Proteomes" id="UP000193801"/>
    </source>
</evidence>
<keyword evidence="3" id="KW-1185">Reference proteome</keyword>
<dbReference type="Proteomes" id="UP000193801">
    <property type="component" value="Unassembled WGS sequence"/>
</dbReference>
<dbReference type="CDD" id="cd07823">
    <property type="entry name" value="SRPBCC_5"/>
    <property type="match status" value="1"/>
</dbReference>
<name>A0ABX3VR40_9MYCO</name>
<dbReference type="Gene3D" id="3.30.530.20">
    <property type="match status" value="1"/>
</dbReference>
<proteinExistence type="predicted"/>
<feature type="transmembrane region" description="Helical" evidence="1">
    <location>
        <begin position="206"/>
        <end position="224"/>
    </location>
</feature>
<reference evidence="2 3" key="1">
    <citation type="journal article" date="2015" name="Emerg. Microbes Infect.">
        <title>Characterization of 17 strains belonging to the Mycobacterium simiae complex and description of Mycobacterium paraense sp. nov.</title>
        <authorList>
            <person name="Fusco da Costa A.R."/>
            <person name="Fedrizzi T."/>
            <person name="Lopes M.L."/>
            <person name="Pecorari M."/>
            <person name="Oliveira da Costa W.L."/>
            <person name="Giacobazzi E."/>
            <person name="da Costa Bahia J.R."/>
            <person name="De Sanctis V."/>
            <person name="Batista Lima K.V."/>
            <person name="Bertorelli R."/>
            <person name="Grottola A."/>
            <person name="Fabio A."/>
            <person name="Mariottini A."/>
            <person name="Ferretti P."/>
            <person name="Di Leva F."/>
            <person name="Fregni Serpini G."/>
            <person name="Tagliazucchi S."/>
            <person name="Rumpianesi F."/>
            <person name="Jousson O."/>
            <person name="Segata N."/>
            <person name="Tortoli E."/>
        </authorList>
    </citation>
    <scope>NUCLEOTIDE SEQUENCE [LARGE SCALE GENOMIC DNA]</scope>
    <source>
        <strain evidence="2 3">FI-07156</strain>
    </source>
</reference>
<protein>
    <recommendedName>
        <fullName evidence="4">Carbon monoxide dehydrogenase</fullName>
    </recommendedName>
</protein>
<dbReference type="InterPro" id="IPR023393">
    <property type="entry name" value="START-like_dom_sf"/>
</dbReference>
<dbReference type="Pfam" id="PF06240">
    <property type="entry name" value="COXG"/>
    <property type="match status" value="1"/>
</dbReference>
<accession>A0ABX3VR40</accession>
<dbReference type="RefSeq" id="WP_085093584.1">
    <property type="nucleotide sequence ID" value="NZ_LQPK01000006.1"/>
</dbReference>
<dbReference type="InterPro" id="IPR010419">
    <property type="entry name" value="CO_DH_gsu"/>
</dbReference>
<organism evidence="2 3">
    <name type="scientific">Mycobacterium paraense</name>
    <dbReference type="NCBI Taxonomy" id="767916"/>
    <lineage>
        <taxon>Bacteria</taxon>
        <taxon>Bacillati</taxon>
        <taxon>Actinomycetota</taxon>
        <taxon>Actinomycetes</taxon>
        <taxon>Mycobacteriales</taxon>
        <taxon>Mycobacteriaceae</taxon>
        <taxon>Mycobacterium</taxon>
        <taxon>Mycobacterium simiae complex</taxon>
    </lineage>
</organism>
<comment type="caution">
    <text evidence="2">The sequence shown here is derived from an EMBL/GenBank/DDBJ whole genome shotgun (WGS) entry which is preliminary data.</text>
</comment>